<dbReference type="InParanoid" id="K1Q436"/>
<evidence type="ECO:0000256" key="1">
    <source>
        <dbReference type="ARBA" id="ARBA00022729"/>
    </source>
</evidence>
<dbReference type="InterPro" id="IPR035976">
    <property type="entry name" value="Sushi/SCR/CCP_sf"/>
</dbReference>
<evidence type="ECO:0000256" key="3">
    <source>
        <dbReference type="PROSITE-ProRule" id="PRU00302"/>
    </source>
</evidence>
<dbReference type="PROSITE" id="PS51257">
    <property type="entry name" value="PROKAR_LIPOPROTEIN"/>
    <property type="match status" value="1"/>
</dbReference>
<feature type="disulfide bond" evidence="3">
    <location>
        <begin position="451"/>
        <end position="494"/>
    </location>
</feature>
<name>K1Q436_MAGGI</name>
<dbReference type="PROSITE" id="PS50041">
    <property type="entry name" value="C_TYPE_LECTIN_2"/>
    <property type="match status" value="1"/>
</dbReference>
<dbReference type="Gene3D" id="3.10.100.10">
    <property type="entry name" value="Mannose-Binding Protein A, subunit A"/>
    <property type="match status" value="1"/>
</dbReference>
<dbReference type="EMBL" id="JH816625">
    <property type="protein sequence ID" value="EKC28613.1"/>
    <property type="molecule type" value="Genomic_DNA"/>
</dbReference>
<evidence type="ECO:0000313" key="5">
    <source>
        <dbReference type="EMBL" id="EKC28613.1"/>
    </source>
</evidence>
<dbReference type="SUPFAM" id="SSF57535">
    <property type="entry name" value="Complement control module/SCR domain"/>
    <property type="match status" value="1"/>
</dbReference>
<dbReference type="InterPro" id="IPR000742">
    <property type="entry name" value="EGF"/>
</dbReference>
<dbReference type="SMART" id="SM00181">
    <property type="entry name" value="EGF"/>
    <property type="match status" value="4"/>
</dbReference>
<gene>
    <name evidence="5" type="ORF">CGI_10008310</name>
</gene>
<feature type="compositionally biased region" description="Low complexity" evidence="4">
    <location>
        <begin position="360"/>
        <end position="371"/>
    </location>
</feature>
<dbReference type="InterPro" id="IPR044822">
    <property type="entry name" value="Myb_DNA-bind_4"/>
</dbReference>
<dbReference type="Gene3D" id="2.170.300.10">
    <property type="entry name" value="Tie2 ligand-binding domain superfamily"/>
    <property type="match status" value="1"/>
</dbReference>
<comment type="caution">
    <text evidence="3">Lacks conserved residue(s) required for the propagation of feature annotation.</text>
</comment>
<dbReference type="PANTHER" id="PTHR26391">
    <property type="entry name" value="INACTIVE TYROSINE-PROTEIN KINASE 7"/>
    <property type="match status" value="1"/>
</dbReference>
<reference evidence="5" key="1">
    <citation type="journal article" date="2012" name="Nature">
        <title>The oyster genome reveals stress adaptation and complexity of shell formation.</title>
        <authorList>
            <person name="Zhang G."/>
            <person name="Fang X."/>
            <person name="Guo X."/>
            <person name="Li L."/>
            <person name="Luo R."/>
            <person name="Xu F."/>
            <person name="Yang P."/>
            <person name="Zhang L."/>
            <person name="Wang X."/>
            <person name="Qi H."/>
            <person name="Xiong Z."/>
            <person name="Que H."/>
            <person name="Xie Y."/>
            <person name="Holland P.W."/>
            <person name="Paps J."/>
            <person name="Zhu Y."/>
            <person name="Wu F."/>
            <person name="Chen Y."/>
            <person name="Wang J."/>
            <person name="Peng C."/>
            <person name="Meng J."/>
            <person name="Yang L."/>
            <person name="Liu J."/>
            <person name="Wen B."/>
            <person name="Zhang N."/>
            <person name="Huang Z."/>
            <person name="Zhu Q."/>
            <person name="Feng Y."/>
            <person name="Mount A."/>
            <person name="Hedgecock D."/>
            <person name="Xu Z."/>
            <person name="Liu Y."/>
            <person name="Domazet-Loso T."/>
            <person name="Du Y."/>
            <person name="Sun X."/>
            <person name="Zhang S."/>
            <person name="Liu B."/>
            <person name="Cheng P."/>
            <person name="Jiang X."/>
            <person name="Li J."/>
            <person name="Fan D."/>
            <person name="Wang W."/>
            <person name="Fu W."/>
            <person name="Wang T."/>
            <person name="Wang B."/>
            <person name="Zhang J."/>
            <person name="Peng Z."/>
            <person name="Li Y."/>
            <person name="Li N."/>
            <person name="Wang J."/>
            <person name="Chen M."/>
            <person name="He Y."/>
            <person name="Tan F."/>
            <person name="Song X."/>
            <person name="Zheng Q."/>
            <person name="Huang R."/>
            <person name="Yang H."/>
            <person name="Du X."/>
            <person name="Chen L."/>
            <person name="Yang M."/>
            <person name="Gaffney P.M."/>
            <person name="Wang S."/>
            <person name="Luo L."/>
            <person name="She Z."/>
            <person name="Ming Y."/>
            <person name="Huang W."/>
            <person name="Zhang S."/>
            <person name="Huang B."/>
            <person name="Zhang Y."/>
            <person name="Qu T."/>
            <person name="Ni P."/>
            <person name="Miao G."/>
            <person name="Wang J."/>
            <person name="Wang Q."/>
            <person name="Steinberg C.E."/>
            <person name="Wang H."/>
            <person name="Li N."/>
            <person name="Qian L."/>
            <person name="Zhang G."/>
            <person name="Li Y."/>
            <person name="Yang H."/>
            <person name="Liu X."/>
            <person name="Wang J."/>
            <person name="Yin Y."/>
            <person name="Wang J."/>
        </authorList>
    </citation>
    <scope>NUCLEOTIDE SEQUENCE [LARGE SCALE GENOMIC DNA]</scope>
    <source>
        <strain evidence="5">05x7-T-G4-1.051#20</strain>
    </source>
</reference>
<dbReference type="InterPro" id="IPR016186">
    <property type="entry name" value="C-type_lectin-like/link_sf"/>
</dbReference>
<dbReference type="InterPro" id="IPR000436">
    <property type="entry name" value="Sushi_SCR_CCP_dom"/>
</dbReference>
<dbReference type="PANTHER" id="PTHR26391:SF18">
    <property type="entry name" value="PROTEIN KINASE RECEPTOR TIE-1, PUTATIVE-RELATED"/>
    <property type="match status" value="1"/>
</dbReference>
<keyword evidence="3" id="KW-0768">Sushi</keyword>
<organism evidence="5">
    <name type="scientific">Magallana gigas</name>
    <name type="common">Pacific oyster</name>
    <name type="synonym">Crassostrea gigas</name>
    <dbReference type="NCBI Taxonomy" id="29159"/>
    <lineage>
        <taxon>Eukaryota</taxon>
        <taxon>Metazoa</taxon>
        <taxon>Spiralia</taxon>
        <taxon>Lophotrochozoa</taxon>
        <taxon>Mollusca</taxon>
        <taxon>Bivalvia</taxon>
        <taxon>Autobranchia</taxon>
        <taxon>Pteriomorphia</taxon>
        <taxon>Ostreida</taxon>
        <taxon>Ostreoidea</taxon>
        <taxon>Ostreidae</taxon>
        <taxon>Magallana</taxon>
    </lineage>
</organism>
<feature type="compositionally biased region" description="Basic and acidic residues" evidence="4">
    <location>
        <begin position="344"/>
        <end position="354"/>
    </location>
</feature>
<accession>K1Q436</accession>
<keyword evidence="1" id="KW-0732">Signal</keyword>
<dbReference type="PROSITE" id="PS50923">
    <property type="entry name" value="SUSHI"/>
    <property type="match status" value="1"/>
</dbReference>
<keyword evidence="2 3" id="KW-1015">Disulfide bond</keyword>
<dbReference type="SUPFAM" id="SSF56436">
    <property type="entry name" value="C-type lectin-like"/>
    <property type="match status" value="1"/>
</dbReference>
<dbReference type="Gene3D" id="2.60.120.260">
    <property type="entry name" value="Galactose-binding domain-like"/>
    <property type="match status" value="1"/>
</dbReference>
<dbReference type="InterPro" id="IPR016187">
    <property type="entry name" value="CTDL_fold"/>
</dbReference>
<feature type="region of interest" description="Disordered" evidence="4">
    <location>
        <begin position="344"/>
        <end position="371"/>
    </location>
</feature>
<evidence type="ECO:0000256" key="4">
    <source>
        <dbReference type="SAM" id="MobiDB-lite"/>
    </source>
</evidence>
<dbReference type="InterPro" id="IPR001304">
    <property type="entry name" value="C-type_lectin-like"/>
</dbReference>
<evidence type="ECO:0000256" key="2">
    <source>
        <dbReference type="ARBA" id="ARBA00023157"/>
    </source>
</evidence>
<dbReference type="HOGENOM" id="CLU_460977_0_0_1"/>
<dbReference type="CDD" id="cd00037">
    <property type="entry name" value="CLECT"/>
    <property type="match status" value="1"/>
</dbReference>
<proteinExistence type="predicted"/>
<dbReference type="AlphaFoldDB" id="K1Q436"/>
<sequence>MSYEERQRGRFAGFSLYVSNTGYIQGSTSCYKNIPQLPPLNFTTTCPKYGRYVIFYNERLHGVAYPKEYEVLNVFTELCEVIVTACRESWYGVNCSQQCKGHCRGGVTCNHVTGQCDGGCAPGWTAFNCDKECADGTYGYDCVNNCSGQCLNGSLCNKQTGHCDKGCDPGYTKSDCSRECVKSYGENCKHPCSQHCINQTCDRFTGKCSSWCHEGFYGEKCTKGCRERWYGVNCSQLCIGHCRDNTTCNHVTGQCDKGCDAGWTGLKCDRVTEGITMPFSHLSRPFSYHLVDLKLPPDVSIQIEENGSVISAFVSKELADIYASPNGDPETKKAIKDAIISTFDNRDTPKDSASHENTPSSSSDTASSSCSGDSQTFHLWKESEEKLLIDLRLQREDRFLGVKSHDTLWGEIANEMKDMGIVVSKLQLLNKWKSLKKKYKEVNDENSKTDCGIPARTDIDLSTTKREDAIGIHRRIHASCFDGYYQFGSGRLICQSNGEWKYDIHCEETENCNTMFSCRSVWTGGRDKAEEDNFVWINNNERVEIQKWAPNRPDNVNKYKDCIRFLVDGSLDNFICAAPASFICEKTLILNK</sequence>
<dbReference type="Gene3D" id="1.10.10.60">
    <property type="entry name" value="Homeodomain-like"/>
    <property type="match status" value="1"/>
</dbReference>
<protein>
    <submittedName>
        <fullName evidence="5">Multiple epidermal growth factor-like domains 6</fullName>
    </submittedName>
</protein>
<dbReference type="Pfam" id="PF13837">
    <property type="entry name" value="Myb_DNA-bind_4"/>
    <property type="match status" value="1"/>
</dbReference>